<evidence type="ECO:0000256" key="7">
    <source>
        <dbReference type="ARBA" id="ARBA00022729"/>
    </source>
</evidence>
<dbReference type="SUPFAM" id="SSF56436">
    <property type="entry name" value="C-type lectin-like"/>
    <property type="match status" value="1"/>
</dbReference>
<dbReference type="RefSeq" id="WP_017012733.1">
    <property type="nucleotide sequence ID" value="NZ_FOWR01000010.1"/>
</dbReference>
<dbReference type="Gene3D" id="2.170.15.10">
    <property type="entry name" value="Proaerolysin, chain A, domain 3"/>
    <property type="match status" value="1"/>
</dbReference>
<evidence type="ECO:0000256" key="9">
    <source>
        <dbReference type="ARBA" id="ARBA00023026"/>
    </source>
</evidence>
<dbReference type="GeneID" id="35871762"/>
<feature type="chain" id="PRO_5010256964" evidence="12">
    <location>
        <begin position="24"/>
        <end position="492"/>
    </location>
</feature>
<dbReference type="Pfam" id="PF03440">
    <property type="entry name" value="APT"/>
    <property type="match status" value="1"/>
</dbReference>
<keyword evidence="9" id="KW-0843">Virulence</keyword>
<evidence type="ECO:0000256" key="4">
    <source>
        <dbReference type="ARBA" id="ARBA00022511"/>
    </source>
</evidence>
<keyword evidence="10" id="KW-0472">Membrane</keyword>
<protein>
    <submittedName>
        <fullName evidence="14">Aerolysin/Pertussis toxin (APT) domain-containing protein</fullName>
    </submittedName>
</protein>
<keyword evidence="6" id="KW-0800">Toxin</keyword>
<evidence type="ECO:0000259" key="13">
    <source>
        <dbReference type="SMART" id="SM00999"/>
    </source>
</evidence>
<evidence type="ECO:0000256" key="6">
    <source>
        <dbReference type="ARBA" id="ARBA00022656"/>
    </source>
</evidence>
<dbReference type="EMBL" id="FOWR01000010">
    <property type="protein sequence ID" value="SFP22314.1"/>
    <property type="molecule type" value="Genomic_DNA"/>
</dbReference>
<keyword evidence="5" id="KW-0964">Secreted</keyword>
<dbReference type="GO" id="GO:0090729">
    <property type="term" value="F:toxin activity"/>
    <property type="evidence" value="ECO:0007669"/>
    <property type="project" value="UniProtKB-KW"/>
</dbReference>
<keyword evidence="8" id="KW-1043">Host membrane</keyword>
<dbReference type="GO" id="GO:0020002">
    <property type="term" value="C:host cell plasma membrane"/>
    <property type="evidence" value="ECO:0007669"/>
    <property type="project" value="UniProtKB-SubCell"/>
</dbReference>
<proteinExistence type="inferred from homology"/>
<evidence type="ECO:0000313" key="15">
    <source>
        <dbReference type="Proteomes" id="UP000182692"/>
    </source>
</evidence>
<dbReference type="InterPro" id="IPR037015">
    <property type="entry name" value="APT_N_sf"/>
</dbReference>
<comment type="subcellular location">
    <subcellularLocation>
        <location evidence="1">Host cell membrane</location>
    </subcellularLocation>
    <subcellularLocation>
        <location evidence="2">Secreted</location>
    </subcellularLocation>
</comment>
<dbReference type="InterPro" id="IPR055267">
    <property type="entry name" value="Aerolysin-like_C"/>
</dbReference>
<dbReference type="STRING" id="1121869.SAMN03084138_01631"/>
<feature type="signal peptide" evidence="12">
    <location>
        <begin position="1"/>
        <end position="23"/>
    </location>
</feature>
<dbReference type="SUPFAM" id="SSF56973">
    <property type="entry name" value="Aerolisin/ETX pore-forming domain"/>
    <property type="match status" value="1"/>
</dbReference>
<keyword evidence="4" id="KW-1032">Host cell membrane</keyword>
<dbReference type="AlphaFoldDB" id="A0A1I5NKK4"/>
<dbReference type="OrthoDB" id="5579173at2"/>
<reference evidence="14 15" key="1">
    <citation type="submission" date="2016-10" db="EMBL/GenBank/DDBJ databases">
        <authorList>
            <person name="de Groot N.N."/>
        </authorList>
    </citation>
    <scope>NUCLEOTIDE SEQUENCE [LARGE SCALE GENOMIC DNA]</scope>
    <source>
        <strain evidence="14 15">DSM 15893</strain>
    </source>
</reference>
<dbReference type="PRINTS" id="PR00754">
    <property type="entry name" value="AEROLYSIN"/>
</dbReference>
<dbReference type="InterPro" id="IPR005138">
    <property type="entry name" value="APT_dom"/>
</dbReference>
<comment type="similarity">
    <text evidence="3">Belongs to the aerolysin family.</text>
</comment>
<evidence type="ECO:0000256" key="3">
    <source>
        <dbReference type="ARBA" id="ARBA00009831"/>
    </source>
</evidence>
<evidence type="ECO:0000256" key="11">
    <source>
        <dbReference type="ARBA" id="ARBA00023157"/>
    </source>
</evidence>
<feature type="domain" description="Aerolysin-like C-terminal" evidence="13">
    <location>
        <begin position="121"/>
        <end position="478"/>
    </location>
</feature>
<dbReference type="Gene3D" id="3.10.40.10">
    <property type="entry name" value="Aerolysin/Pertussis toxin (APT), N-terminal domain"/>
    <property type="match status" value="1"/>
</dbReference>
<dbReference type="CDD" id="cd20218">
    <property type="entry name" value="PFM_aerolysin"/>
    <property type="match status" value="1"/>
</dbReference>
<evidence type="ECO:0000256" key="5">
    <source>
        <dbReference type="ARBA" id="ARBA00022525"/>
    </source>
</evidence>
<dbReference type="InterPro" id="IPR005830">
    <property type="entry name" value="Aerolysn"/>
</dbReference>
<organism evidence="14 15">
    <name type="scientific">Enterovibrio norvegicus DSM 15893</name>
    <dbReference type="NCBI Taxonomy" id="1121869"/>
    <lineage>
        <taxon>Bacteria</taxon>
        <taxon>Pseudomonadati</taxon>
        <taxon>Pseudomonadota</taxon>
        <taxon>Gammaproteobacteria</taxon>
        <taxon>Vibrionales</taxon>
        <taxon>Vibrionaceae</taxon>
        <taxon>Enterovibrio</taxon>
    </lineage>
</organism>
<dbReference type="Gene3D" id="3.30.412.10">
    <property type="entry name" value="Proaerolysin, chain A, domain 2"/>
    <property type="match status" value="1"/>
</dbReference>
<evidence type="ECO:0000256" key="12">
    <source>
        <dbReference type="SAM" id="SignalP"/>
    </source>
</evidence>
<evidence type="ECO:0000313" key="14">
    <source>
        <dbReference type="EMBL" id="SFP22314.1"/>
    </source>
</evidence>
<evidence type="ECO:0000256" key="2">
    <source>
        <dbReference type="ARBA" id="ARBA00004613"/>
    </source>
</evidence>
<dbReference type="SMART" id="SM00999">
    <property type="entry name" value="Aerolysin"/>
    <property type="match status" value="1"/>
</dbReference>
<keyword evidence="7 12" id="KW-0732">Signal</keyword>
<dbReference type="InterPro" id="IPR016187">
    <property type="entry name" value="CTDL_fold"/>
</dbReference>
<keyword evidence="11" id="KW-1015">Disulfide bond</keyword>
<name>A0A1I5NKK4_9GAMM</name>
<dbReference type="Pfam" id="PF01117">
    <property type="entry name" value="Aerolysin"/>
    <property type="match status" value="1"/>
</dbReference>
<accession>A0A1I5NKK4</accession>
<evidence type="ECO:0000256" key="8">
    <source>
        <dbReference type="ARBA" id="ARBA00022870"/>
    </source>
</evidence>
<evidence type="ECO:0000256" key="10">
    <source>
        <dbReference type="ARBA" id="ARBA00023136"/>
    </source>
</evidence>
<evidence type="ECO:0000256" key="1">
    <source>
        <dbReference type="ARBA" id="ARBA00004165"/>
    </source>
</evidence>
<sequence>MPKATLTLITLSLFSAFSAPSFAHIYPDRLVVDTGGEDVCRSGYRPITKNEATLHRDYLLSKMGQWQITGLKDDWVIMGYMGYADEGRIKRDLPNYSTWCHPINAGDTGIPELAKHTLPEGEEVDIQFSLVTDQNAFIRPLSYLAHYLGYAWVGGNSSDYVGEDMAVRQEGEKWRIQGNNRGSCSGYRCEEKTAITVGNFNYALNSDDFWHGEVTESGKQLVKTVYATARNRTNIAQQVVIDLKVDESTNWSKTNSYGFSQSVQTKNSFKWPLVGETELTIKLEANQSWTNTNGASTSEGVTLQARPMVPANSEIPIRVELYRSSISYPYRFGADVSYDVEFNGFLRWGGNAWHTHPTHRPTQKHTFTMGRASESSADIRHQWNIRNIPGASQWWDWNWVIQENGLTKMQNITSQSLRPFKATVSGDFYAESQYAGTIDIGAAKPISDTSRSRSGLKSSLRMGGVELETNLDRDELKSLGFGDVEISLNPAQ</sequence>
<dbReference type="Proteomes" id="UP000182692">
    <property type="component" value="Unassembled WGS sequence"/>
</dbReference>
<gene>
    <name evidence="14" type="ORF">SAMN03084138_01631</name>
</gene>
<dbReference type="GO" id="GO:0005576">
    <property type="term" value="C:extracellular region"/>
    <property type="evidence" value="ECO:0007669"/>
    <property type="project" value="UniProtKB-SubCell"/>
</dbReference>